<name>A0A3D8STC8_9HELO</name>
<organism evidence="2 3">
    <name type="scientific">Coleophoma cylindrospora</name>
    <dbReference type="NCBI Taxonomy" id="1849047"/>
    <lineage>
        <taxon>Eukaryota</taxon>
        <taxon>Fungi</taxon>
        <taxon>Dikarya</taxon>
        <taxon>Ascomycota</taxon>
        <taxon>Pezizomycotina</taxon>
        <taxon>Leotiomycetes</taxon>
        <taxon>Helotiales</taxon>
        <taxon>Dermateaceae</taxon>
        <taxon>Coleophoma</taxon>
    </lineage>
</organism>
<accession>A0A3D8STC8</accession>
<feature type="compositionally biased region" description="Polar residues" evidence="1">
    <location>
        <begin position="75"/>
        <end position="86"/>
    </location>
</feature>
<proteinExistence type="predicted"/>
<feature type="compositionally biased region" description="Polar residues" evidence="1">
    <location>
        <begin position="1230"/>
        <end position="1253"/>
    </location>
</feature>
<feature type="compositionally biased region" description="Polar residues" evidence="1">
    <location>
        <begin position="13"/>
        <end position="23"/>
    </location>
</feature>
<comment type="caution">
    <text evidence="2">The sequence shown here is derived from an EMBL/GenBank/DDBJ whole genome shotgun (WGS) entry which is preliminary data.</text>
</comment>
<keyword evidence="3" id="KW-1185">Reference proteome</keyword>
<feature type="compositionally biased region" description="Polar residues" evidence="1">
    <location>
        <begin position="43"/>
        <end position="54"/>
    </location>
</feature>
<evidence type="ECO:0000313" key="2">
    <source>
        <dbReference type="EMBL" id="RDW89556.1"/>
    </source>
</evidence>
<dbReference type="EMBL" id="PDLM01000001">
    <property type="protein sequence ID" value="RDW89556.1"/>
    <property type="molecule type" value="Genomic_DNA"/>
</dbReference>
<evidence type="ECO:0000256" key="1">
    <source>
        <dbReference type="SAM" id="MobiDB-lite"/>
    </source>
</evidence>
<feature type="region of interest" description="Disordered" evidence="1">
    <location>
        <begin position="1215"/>
        <end position="1298"/>
    </location>
</feature>
<feature type="region of interest" description="Disordered" evidence="1">
    <location>
        <begin position="709"/>
        <end position="758"/>
    </location>
</feature>
<feature type="region of interest" description="Disordered" evidence="1">
    <location>
        <begin position="1"/>
        <end position="94"/>
    </location>
</feature>
<sequence length="1317" mass="147697">MEKLPCIEGGAQLPSTPNRQNTFRKLFDDLGTRSLSPRGRPQNGPTTSIPSPKSSYRRRSLNRTTEYDASPLGSPENSVFQNSEPPSSKKPGIKSHIDSIRAIFQSPKHDDTQNLMRATNEEHKGRIPRAHMVSSPVKGRDMNQARRRRSLGDVFNSACLYPAPKKWLTVKGRDKQLTYERRSLDTNTFLEINCPTKELNDTRLGLAASRRRFIGSEESYESANTWGGRLTQTIEVLGDLSPPSASLSPDKVKFVPRIDFFKSLRPVAEDYKYTKAMRASYPYSEPISTNVADKFRIETEKAPPKYTEENTSAIGMGYEKQHDTIATLNSIGPDLSQTNSVISQVKLDGTGENPKNSGKRNFGETITGGAGIAVEAHRVVSVQSKKAAGQQNSNENNNVIASTTLCSDEAENWNISELALTNDTVIPCGEISPFFVFRQYRTEISETLRPQRHSVHAVRVEYPGQFTIHAKVYQSVDDAVDGLFAENQGQYSSFMTYDSVAHELNVYSTTADLPAIHKVKRHGLSIVWLPNPSNADALPLLRASLERSQPQGIEDVQSWLREIPHSVKRKQAGKHEEESWDHDDDLTDVEYDSDGSLDTDFFEHQGQESNEWFIKNATDHGFDKRDFDLSIYEKECLREIFDMNSPEHVKQTTRTWFDLGREYKLKHFKDKRETEVKPTLENRSVWRDGMTENSGTIFETFRPTKRFPPPFGWTTSQSNMEPTTKGETASDEILSAPEWEDEEVPEKEDRHSESCHSSFSEIPVDSRLYIDQAGTTEHMEDTAFHKPLTGMIRYKKFAMGPENDGVSDAVLSEFDTSHRGLTNFPNELRDYASNKTSESQGGEELVYGRRGSYSSDSFYARLDIEEAELNRNIAEIPKAGPKNESFRSLSPEPLATFSNTTDYGMTQRYTTPSNISCNTTKRKETPELTIEDGKAIGIGFRRDIPSPTSDDSNPWFPNYSQVDVSTPKSFGDGQATNVSKSDHTSKYALSRDIEVNTQKHGIGLEASLYQPCVDLHPEVDPPAEAHNGPGKYYFHPEQDFPKYNRQVSEGTICSVLEETTGTDNIEARAWRQPLPDSHNLAPPSFYRRTHGNNTSETSVAFSDMTDTVGQSNWGPEQSTALRDIVFSSNEPQPQVNLCYTPRFLPDKGDRFENTQISELPEEMSPSVTAGDLNLRVIGKAALLTKFGRDSRKEVQEDKNANRVMEILQLSGLMTESPKSNLHRKALSPMGNKSNTYRAASKGHNLTPSGSLDNPQRELDSNGPGARTNRCVAPPEPIMFNHPYDDSDVDTDHSSTFGEPLLKAPNHKLLTRGGGLWM</sequence>
<feature type="compositionally biased region" description="Polar residues" evidence="1">
    <location>
        <begin position="713"/>
        <end position="727"/>
    </location>
</feature>
<dbReference type="OrthoDB" id="10299848at2759"/>
<evidence type="ECO:0000313" key="3">
    <source>
        <dbReference type="Proteomes" id="UP000256645"/>
    </source>
</evidence>
<gene>
    <name evidence="2" type="ORF">BP6252_01588</name>
</gene>
<reference evidence="2 3" key="1">
    <citation type="journal article" date="2018" name="IMA Fungus">
        <title>IMA Genome-F 9: Draft genome sequence of Annulohypoxylon stygium, Aspergillus mulundensis, Berkeleyomyces basicola (syn. Thielaviopsis basicola), Ceratocystis smalleyi, two Cercospora beticola strains, Coleophoma cylindrospora, Fusarium fracticaudum, Phialophora cf. hyalina, and Morchella septimelata.</title>
        <authorList>
            <person name="Wingfield B.D."/>
            <person name="Bills G.F."/>
            <person name="Dong Y."/>
            <person name="Huang W."/>
            <person name="Nel W.J."/>
            <person name="Swalarsk-Parry B.S."/>
            <person name="Vaghefi N."/>
            <person name="Wilken P.M."/>
            <person name="An Z."/>
            <person name="de Beer Z.W."/>
            <person name="De Vos L."/>
            <person name="Chen L."/>
            <person name="Duong T.A."/>
            <person name="Gao Y."/>
            <person name="Hammerbacher A."/>
            <person name="Kikkert J.R."/>
            <person name="Li Y."/>
            <person name="Li H."/>
            <person name="Li K."/>
            <person name="Li Q."/>
            <person name="Liu X."/>
            <person name="Ma X."/>
            <person name="Naidoo K."/>
            <person name="Pethybridge S.J."/>
            <person name="Sun J."/>
            <person name="Steenkamp E.T."/>
            <person name="van der Nest M.A."/>
            <person name="van Wyk S."/>
            <person name="Wingfield M.J."/>
            <person name="Xiong C."/>
            <person name="Yue Q."/>
            <person name="Zhang X."/>
        </authorList>
    </citation>
    <scope>NUCLEOTIDE SEQUENCE [LARGE SCALE GENOMIC DNA]</scope>
    <source>
        <strain evidence="2 3">BP6252</strain>
    </source>
</reference>
<dbReference type="Proteomes" id="UP000256645">
    <property type="component" value="Unassembled WGS sequence"/>
</dbReference>
<protein>
    <submittedName>
        <fullName evidence="2">Uncharacterized protein</fullName>
    </submittedName>
</protein>